<dbReference type="PROSITE" id="PS01187">
    <property type="entry name" value="EGF_CA"/>
    <property type="match status" value="1"/>
</dbReference>
<dbReference type="InterPro" id="IPR011009">
    <property type="entry name" value="Kinase-like_dom_sf"/>
</dbReference>
<keyword evidence="1" id="KW-0723">Serine/threonine-protein kinase</keyword>
<dbReference type="InterPro" id="IPR001881">
    <property type="entry name" value="EGF-like_Ca-bd_dom"/>
</dbReference>
<feature type="transmembrane region" description="Helical" evidence="7">
    <location>
        <begin position="60"/>
        <end position="86"/>
    </location>
</feature>
<organism evidence="9">
    <name type="scientific">Anthurium amnicola</name>
    <dbReference type="NCBI Taxonomy" id="1678845"/>
    <lineage>
        <taxon>Eukaryota</taxon>
        <taxon>Viridiplantae</taxon>
        <taxon>Streptophyta</taxon>
        <taxon>Embryophyta</taxon>
        <taxon>Tracheophyta</taxon>
        <taxon>Spermatophyta</taxon>
        <taxon>Magnoliopsida</taxon>
        <taxon>Liliopsida</taxon>
        <taxon>Araceae</taxon>
        <taxon>Pothoideae</taxon>
        <taxon>Potheae</taxon>
        <taxon>Anthurium</taxon>
    </lineage>
</organism>
<dbReference type="SUPFAM" id="SSF57196">
    <property type="entry name" value="EGF/Laminin"/>
    <property type="match status" value="1"/>
</dbReference>
<dbReference type="FunFam" id="3.30.200.20:FF:000337">
    <property type="entry name" value="Wall-associated receptor kinase 3"/>
    <property type="match status" value="1"/>
</dbReference>
<dbReference type="SMART" id="SM00220">
    <property type="entry name" value="S_TKc"/>
    <property type="match status" value="1"/>
</dbReference>
<evidence type="ECO:0000256" key="3">
    <source>
        <dbReference type="ARBA" id="ARBA00022679"/>
    </source>
</evidence>
<evidence type="ECO:0000256" key="4">
    <source>
        <dbReference type="ARBA" id="ARBA00022741"/>
    </source>
</evidence>
<dbReference type="Pfam" id="PF07645">
    <property type="entry name" value="EGF_CA"/>
    <property type="match status" value="1"/>
</dbReference>
<dbReference type="InterPro" id="IPR008271">
    <property type="entry name" value="Ser/Thr_kinase_AS"/>
</dbReference>
<reference evidence="9" key="1">
    <citation type="submission" date="2015-07" db="EMBL/GenBank/DDBJ databases">
        <title>Transcriptome Assembly of Anthurium amnicola.</title>
        <authorList>
            <person name="Suzuki J."/>
        </authorList>
    </citation>
    <scope>NUCLEOTIDE SEQUENCE</scope>
</reference>
<evidence type="ECO:0000256" key="2">
    <source>
        <dbReference type="ARBA" id="ARBA00022536"/>
    </source>
</evidence>
<keyword evidence="7" id="KW-0472">Membrane</keyword>
<keyword evidence="9" id="KW-0675">Receptor</keyword>
<dbReference type="CDD" id="cd00054">
    <property type="entry name" value="EGF_CA"/>
    <property type="match status" value="1"/>
</dbReference>
<dbReference type="EMBL" id="GDJX01004697">
    <property type="protein sequence ID" value="JAT63239.1"/>
    <property type="molecule type" value="Transcribed_RNA"/>
</dbReference>
<dbReference type="CDD" id="cd14066">
    <property type="entry name" value="STKc_IRAK"/>
    <property type="match status" value="1"/>
</dbReference>
<evidence type="ECO:0000259" key="8">
    <source>
        <dbReference type="PROSITE" id="PS50011"/>
    </source>
</evidence>
<protein>
    <submittedName>
        <fullName evidence="9">Wall-associated receptor kinase 3</fullName>
    </submittedName>
</protein>
<dbReference type="Pfam" id="PF00069">
    <property type="entry name" value="Pkinase"/>
    <property type="match status" value="1"/>
</dbReference>
<dbReference type="GO" id="GO:0004674">
    <property type="term" value="F:protein serine/threonine kinase activity"/>
    <property type="evidence" value="ECO:0007669"/>
    <property type="project" value="UniProtKB-KW"/>
</dbReference>
<dbReference type="InterPro" id="IPR045274">
    <property type="entry name" value="WAK-like"/>
</dbReference>
<dbReference type="PANTHER" id="PTHR27005">
    <property type="entry name" value="WALL-ASSOCIATED RECEPTOR KINASE-LIKE 21"/>
    <property type="match status" value="1"/>
</dbReference>
<feature type="domain" description="Protein kinase" evidence="8">
    <location>
        <begin position="134"/>
        <end position="416"/>
    </location>
</feature>
<evidence type="ECO:0000256" key="7">
    <source>
        <dbReference type="SAM" id="Phobius"/>
    </source>
</evidence>
<name>A0A1D1Z8N6_9ARAE</name>
<dbReference type="GO" id="GO:0005886">
    <property type="term" value="C:plasma membrane"/>
    <property type="evidence" value="ECO:0007669"/>
    <property type="project" value="TreeGrafter"/>
</dbReference>
<proteinExistence type="predicted"/>
<dbReference type="SMART" id="SM00179">
    <property type="entry name" value="EGF_CA"/>
    <property type="match status" value="1"/>
</dbReference>
<dbReference type="Gene3D" id="1.10.510.10">
    <property type="entry name" value="Transferase(Phosphotransferase) domain 1"/>
    <property type="match status" value="1"/>
</dbReference>
<dbReference type="PROSITE" id="PS50011">
    <property type="entry name" value="PROTEIN_KINASE_DOM"/>
    <property type="match status" value="1"/>
</dbReference>
<dbReference type="FunFam" id="1.10.510.10:FF:000084">
    <property type="entry name" value="Wall-associated receptor kinase 2"/>
    <property type="match status" value="1"/>
</dbReference>
<gene>
    <name evidence="9" type="primary">WAK3_1</name>
    <name evidence="9" type="ORF">g.61426</name>
</gene>
<dbReference type="InterPro" id="IPR000719">
    <property type="entry name" value="Prot_kinase_dom"/>
</dbReference>
<dbReference type="GO" id="GO:0005524">
    <property type="term" value="F:ATP binding"/>
    <property type="evidence" value="ECO:0007669"/>
    <property type="project" value="UniProtKB-KW"/>
</dbReference>
<dbReference type="AlphaFoldDB" id="A0A1D1Z8N6"/>
<dbReference type="Gene3D" id="3.30.200.20">
    <property type="entry name" value="Phosphorylase Kinase, domain 1"/>
    <property type="match status" value="1"/>
</dbReference>
<keyword evidence="4" id="KW-0547">Nucleotide-binding</keyword>
<keyword evidence="7" id="KW-0812">Transmembrane</keyword>
<evidence type="ECO:0000256" key="1">
    <source>
        <dbReference type="ARBA" id="ARBA00022527"/>
    </source>
</evidence>
<accession>A0A1D1Z8N6</accession>
<evidence type="ECO:0000313" key="9">
    <source>
        <dbReference type="EMBL" id="JAT63239.1"/>
    </source>
</evidence>
<dbReference type="SUPFAM" id="SSF56112">
    <property type="entry name" value="Protein kinase-like (PK-like)"/>
    <property type="match status" value="1"/>
</dbReference>
<evidence type="ECO:0000256" key="6">
    <source>
        <dbReference type="ARBA" id="ARBA00023157"/>
    </source>
</evidence>
<keyword evidence="6" id="KW-1015">Disulfide bond</keyword>
<dbReference type="InterPro" id="IPR018097">
    <property type="entry name" value="EGF_Ca-bd_CS"/>
</dbReference>
<dbReference type="Gene3D" id="2.10.25.10">
    <property type="entry name" value="Laminin"/>
    <property type="match status" value="1"/>
</dbReference>
<dbReference type="PROSITE" id="PS00108">
    <property type="entry name" value="PROTEIN_KINASE_ST"/>
    <property type="match status" value="1"/>
</dbReference>
<dbReference type="InterPro" id="IPR049883">
    <property type="entry name" value="NOTCH1_EGF-like"/>
</dbReference>
<keyword evidence="5" id="KW-0067">ATP-binding</keyword>
<sequence length="417" mass="46543">MPRAQDIDECNHSTSDYPCNGICTNTPGGYKCTCPAGTTAAGDPKKVTCMPDRNALSLPLPLILGLGLGFGLLFLLFCNLCAVWEFQRRKLKKLKRVLFERHGGDFLKQQLSSFRGSNFRIYSEEQLKRATNKFHHDHIVGEGSQGTVYKGTLEPNGEVAIKRFKGIDEKRSKEFAQEIIILSQLFHKNVVKLLGCCLEVEAPMLVYEFTPGGNLFDLIHSRERRGQFSLDARIRIAAETAEALAYLHSYAATPIIHGDIKSSNILLDETHIPKVSDFRASRLAPKNKVQLATVVQGTCGYLDPEYLQTCQLTEKSDVYSFGVVLVELLTRKKPLDFEGPEEERSLALHFVSSMKEDRLLQILDDELVQEGEMKRLLGVAQLACQCLILKGADRPTMKEVVISLNAIGKFPKAPMVP</sequence>
<keyword evidence="3" id="KW-0808">Transferase</keyword>
<keyword evidence="7" id="KW-1133">Transmembrane helix</keyword>
<dbReference type="GO" id="GO:0005509">
    <property type="term" value="F:calcium ion binding"/>
    <property type="evidence" value="ECO:0007669"/>
    <property type="project" value="InterPro"/>
</dbReference>
<dbReference type="GO" id="GO:0007166">
    <property type="term" value="P:cell surface receptor signaling pathway"/>
    <property type="evidence" value="ECO:0007669"/>
    <property type="project" value="InterPro"/>
</dbReference>
<dbReference type="PANTHER" id="PTHR27005:SF479">
    <property type="entry name" value="OS06G0706600 PROTEIN"/>
    <property type="match status" value="1"/>
</dbReference>
<keyword evidence="9" id="KW-0418">Kinase</keyword>
<keyword evidence="2" id="KW-0245">EGF-like domain</keyword>
<evidence type="ECO:0000256" key="5">
    <source>
        <dbReference type="ARBA" id="ARBA00022840"/>
    </source>
</evidence>